<dbReference type="InterPro" id="IPR042099">
    <property type="entry name" value="ANL_N_sf"/>
</dbReference>
<evidence type="ECO:0000313" key="4">
    <source>
        <dbReference type="Proteomes" id="UP001221268"/>
    </source>
</evidence>
<dbReference type="InterPro" id="IPR054545">
    <property type="entry name" value="ApeI-like"/>
</dbReference>
<keyword evidence="4" id="KW-1185">Reference proteome</keyword>
<dbReference type="Pfam" id="PF00501">
    <property type="entry name" value="AMP-binding"/>
    <property type="match status" value="1"/>
</dbReference>
<organism evidence="3 4">
    <name type="scientific">Neisseria lisongii</name>
    <dbReference type="NCBI Taxonomy" id="2912188"/>
    <lineage>
        <taxon>Bacteria</taxon>
        <taxon>Pseudomonadati</taxon>
        <taxon>Pseudomonadota</taxon>
        <taxon>Betaproteobacteria</taxon>
        <taxon>Neisseriales</taxon>
        <taxon>Neisseriaceae</taxon>
        <taxon>Neisseria</taxon>
    </lineage>
</organism>
<dbReference type="EMBL" id="CP116766">
    <property type="protein sequence ID" value="WCL72026.1"/>
    <property type="molecule type" value="Genomic_DNA"/>
</dbReference>
<name>A0ABY7RLB4_9NEIS</name>
<reference evidence="3 4" key="1">
    <citation type="submission" date="2023-01" db="EMBL/GenBank/DDBJ databases">
        <authorList>
            <person name="Yang C."/>
        </authorList>
    </citation>
    <scope>NUCLEOTIDE SEQUENCE [LARGE SCALE GENOMIC DNA]</scope>
    <source>
        <strain evidence="3 4">ZJ106</strain>
    </source>
</reference>
<dbReference type="InterPro" id="IPR045851">
    <property type="entry name" value="AMP-bd_C_sf"/>
</dbReference>
<dbReference type="InterPro" id="IPR050237">
    <property type="entry name" value="ATP-dep_AMP-bd_enzyme"/>
</dbReference>
<dbReference type="Gene3D" id="3.30.300.30">
    <property type="match status" value="1"/>
</dbReference>
<feature type="domain" description="ApeI dehydratase-like" evidence="2">
    <location>
        <begin position="435"/>
        <end position="532"/>
    </location>
</feature>
<evidence type="ECO:0000259" key="2">
    <source>
        <dbReference type="Pfam" id="PF22818"/>
    </source>
</evidence>
<dbReference type="InterPro" id="IPR029069">
    <property type="entry name" value="HotDog_dom_sf"/>
</dbReference>
<feature type="domain" description="AMP-dependent synthetase/ligase" evidence="1">
    <location>
        <begin position="15"/>
        <end position="263"/>
    </location>
</feature>
<gene>
    <name evidence="3" type="ORF">PJU73_02615</name>
</gene>
<proteinExistence type="predicted"/>
<dbReference type="Gene3D" id="3.40.50.12780">
    <property type="entry name" value="N-terminal domain of ligase-like"/>
    <property type="match status" value="1"/>
</dbReference>
<dbReference type="RefSeq" id="WP_237090889.1">
    <property type="nucleotide sequence ID" value="NZ_CP116766.1"/>
</dbReference>
<dbReference type="PANTHER" id="PTHR43767:SF1">
    <property type="entry name" value="NONRIBOSOMAL PEPTIDE SYNTHASE PES1 (EUROFUNG)-RELATED"/>
    <property type="match status" value="1"/>
</dbReference>
<evidence type="ECO:0000259" key="1">
    <source>
        <dbReference type="Pfam" id="PF00501"/>
    </source>
</evidence>
<dbReference type="PANTHER" id="PTHR43767">
    <property type="entry name" value="LONG-CHAIN-FATTY-ACID--COA LIGASE"/>
    <property type="match status" value="1"/>
</dbReference>
<accession>A0ABY7RLB4</accession>
<dbReference type="SUPFAM" id="SSF56801">
    <property type="entry name" value="Acetyl-CoA synthetase-like"/>
    <property type="match status" value="1"/>
</dbReference>
<dbReference type="SUPFAM" id="SSF54637">
    <property type="entry name" value="Thioesterase/thiol ester dehydrase-isomerase"/>
    <property type="match status" value="1"/>
</dbReference>
<sequence length="536" mass="60234">MWINTLLNQAGHHALRRRINACAETLQGCRSVALWFQDSRKFTAALFAAWQAGAEVWLIPGPKAQHWAQQADVWLSDCLPERPSENRNHRLFDHLPEPDKRHDTPLHLPEHARLLLQTSGSGGEAKTVVKTCAQMCCEAETVAAILPQEWQNLPVYAGVSPQHLYGLTFRIFVALKMAWQDRGNCTYPEEFTAAAQTPCVWLTSPTVLNRFDGPRNWPQLQQNVKGIISAGGMLPPQTQALFEAHGLSIFDVYGSSETGVTAWRSGGKTHTLFPNVAARCDEDKRLHILSPWSSGEQALADTADVEGNRLVLHGRADRIVKLADKRISLHTPEHLLLAHEYIADAHCTLHRGRIAVWAALNEVGIHYLCEHGRTALTALLRQTLADALEKTALPRYWRFAAHTLPRNAQAKIRAADVEAVLAALPHSPDWQQTAHQDNEWHFTGTVPLDLRYFNGHFARFPLVPGVVQIQWVMSLAAQFDWATAPVIQVENLKYQHFIRPNDEVSLQLRWDADKRKIYFSLSVSERKCASGRMVLG</sequence>
<protein>
    <submittedName>
        <fullName evidence="3">AMP-binding protein</fullName>
    </submittedName>
</protein>
<dbReference type="Pfam" id="PF22818">
    <property type="entry name" value="ApeI-like"/>
    <property type="match status" value="1"/>
</dbReference>
<dbReference type="Gene3D" id="3.10.129.10">
    <property type="entry name" value="Hotdog Thioesterase"/>
    <property type="match status" value="1"/>
</dbReference>
<dbReference type="Proteomes" id="UP001221268">
    <property type="component" value="Chromosome"/>
</dbReference>
<dbReference type="InterPro" id="IPR000873">
    <property type="entry name" value="AMP-dep_synth/lig_dom"/>
</dbReference>
<evidence type="ECO:0000313" key="3">
    <source>
        <dbReference type="EMBL" id="WCL72026.1"/>
    </source>
</evidence>